<dbReference type="RefSeq" id="WP_359347744.1">
    <property type="nucleotide sequence ID" value="NZ_JBEYXV010000005.1"/>
</dbReference>
<evidence type="ECO:0008006" key="4">
    <source>
        <dbReference type="Google" id="ProtNLM"/>
    </source>
</evidence>
<gene>
    <name evidence="2" type="ORF">ABZ921_12890</name>
</gene>
<name>A0ABV3BKI3_9ACTN</name>
<comment type="caution">
    <text evidence="2">The sequence shown here is derived from an EMBL/GenBank/DDBJ whole genome shotgun (WGS) entry which is preliminary data.</text>
</comment>
<dbReference type="Proteomes" id="UP001551176">
    <property type="component" value="Unassembled WGS sequence"/>
</dbReference>
<reference evidence="2 3" key="1">
    <citation type="submission" date="2024-06" db="EMBL/GenBank/DDBJ databases">
        <title>The Natural Products Discovery Center: Release of the First 8490 Sequenced Strains for Exploring Actinobacteria Biosynthetic Diversity.</title>
        <authorList>
            <person name="Kalkreuter E."/>
            <person name="Kautsar S.A."/>
            <person name="Yang D."/>
            <person name="Bader C.D."/>
            <person name="Teijaro C.N."/>
            <person name="Fluegel L."/>
            <person name="Davis C.M."/>
            <person name="Simpson J.R."/>
            <person name="Lauterbach L."/>
            <person name="Steele A.D."/>
            <person name="Gui C."/>
            <person name="Meng S."/>
            <person name="Li G."/>
            <person name="Viehrig K."/>
            <person name="Ye F."/>
            <person name="Su P."/>
            <person name="Kiefer A.F."/>
            <person name="Nichols A."/>
            <person name="Cepeda A.J."/>
            <person name="Yan W."/>
            <person name="Fan B."/>
            <person name="Jiang Y."/>
            <person name="Adhikari A."/>
            <person name="Zheng C.-J."/>
            <person name="Schuster L."/>
            <person name="Cowan T.M."/>
            <person name="Smanski M.J."/>
            <person name="Chevrette M.G."/>
            <person name="De Carvalho L.P.S."/>
            <person name="Shen B."/>
        </authorList>
    </citation>
    <scope>NUCLEOTIDE SEQUENCE [LARGE SCALE GENOMIC DNA]</scope>
    <source>
        <strain evidence="2 3">NPDC046838</strain>
    </source>
</reference>
<keyword evidence="3" id="KW-1185">Reference proteome</keyword>
<evidence type="ECO:0000256" key="1">
    <source>
        <dbReference type="SAM" id="SignalP"/>
    </source>
</evidence>
<proteinExistence type="predicted"/>
<feature type="chain" id="PRO_5046789651" description="Secreted protein" evidence="1">
    <location>
        <begin position="36"/>
        <end position="104"/>
    </location>
</feature>
<accession>A0ABV3BKI3</accession>
<feature type="signal peptide" evidence="1">
    <location>
        <begin position="1"/>
        <end position="35"/>
    </location>
</feature>
<evidence type="ECO:0000313" key="3">
    <source>
        <dbReference type="Proteomes" id="UP001551176"/>
    </source>
</evidence>
<dbReference type="EMBL" id="JBEYXV010000005">
    <property type="protein sequence ID" value="MEU6821521.1"/>
    <property type="molecule type" value="Genomic_DNA"/>
</dbReference>
<keyword evidence="1" id="KW-0732">Signal</keyword>
<protein>
    <recommendedName>
        <fullName evidence="4">Secreted protein</fullName>
    </recommendedName>
</protein>
<evidence type="ECO:0000313" key="2">
    <source>
        <dbReference type="EMBL" id="MEU6821521.1"/>
    </source>
</evidence>
<organism evidence="2 3">
    <name type="scientific">Streptomyces atriruber</name>
    <dbReference type="NCBI Taxonomy" id="545121"/>
    <lineage>
        <taxon>Bacteria</taxon>
        <taxon>Bacillati</taxon>
        <taxon>Actinomycetota</taxon>
        <taxon>Actinomycetes</taxon>
        <taxon>Kitasatosporales</taxon>
        <taxon>Streptomycetaceae</taxon>
        <taxon>Streptomyces</taxon>
    </lineage>
</organism>
<sequence>MNRRRMTMVARVTKTLGVLAAAAALALSVPSSAYAAQGILNINGQDYENPSGCYGVDWFPTSITNNTDAIAEVHSGPDCTGSVEWLVYPGETYQTETAQSVFIL</sequence>